<organism evidence="1 2">
    <name type="scientific">Camellia sinensis</name>
    <name type="common">Tea plant</name>
    <name type="synonym">Thea sinensis</name>
    <dbReference type="NCBI Taxonomy" id="4442"/>
    <lineage>
        <taxon>Eukaryota</taxon>
        <taxon>Viridiplantae</taxon>
        <taxon>Streptophyta</taxon>
        <taxon>Embryophyta</taxon>
        <taxon>Tracheophyta</taxon>
        <taxon>Spermatophyta</taxon>
        <taxon>Magnoliopsida</taxon>
        <taxon>eudicotyledons</taxon>
        <taxon>Gunneridae</taxon>
        <taxon>Pentapetalae</taxon>
        <taxon>asterids</taxon>
        <taxon>Ericales</taxon>
        <taxon>Theaceae</taxon>
        <taxon>Camellia</taxon>
    </lineage>
</organism>
<evidence type="ECO:0000313" key="1">
    <source>
        <dbReference type="EMBL" id="KAF5930876.1"/>
    </source>
</evidence>
<protein>
    <submittedName>
        <fullName evidence="1">Uncharacterized protein</fullName>
    </submittedName>
</protein>
<accession>A0A7J7FV12</accession>
<reference evidence="1 2" key="2">
    <citation type="submission" date="2020-07" db="EMBL/GenBank/DDBJ databases">
        <title>Genome assembly of wild tea tree DASZ reveals pedigree and selection history of tea varieties.</title>
        <authorList>
            <person name="Zhang W."/>
        </authorList>
    </citation>
    <scope>NUCLEOTIDE SEQUENCE [LARGE SCALE GENOMIC DNA]</scope>
    <source>
        <strain evidence="2">cv. G240</strain>
        <tissue evidence="1">Leaf</tissue>
    </source>
</reference>
<proteinExistence type="predicted"/>
<gene>
    <name evidence="1" type="ORF">HYC85_031749</name>
</gene>
<sequence>MATIQSNPPIYGEATVGNKPQAAHKFLKGRWRLDEKDCEVEEKNVIMDKDDSKLLILARYRYLCPRIVKLAIQASMHKPAYQLVDEGIKEFCVKVNNMMKGVENFGTKELDVDDPNFAQVKGTKKKDIGHKVRDVGCELKSNAFPISGLICEDEAVKIFEELARC</sequence>
<dbReference type="EMBL" id="JACBKZ010000015">
    <property type="protein sequence ID" value="KAF5930876.1"/>
    <property type="molecule type" value="Genomic_DNA"/>
</dbReference>
<name>A0A7J7FV12_CAMSI</name>
<dbReference type="Proteomes" id="UP000593564">
    <property type="component" value="Unassembled WGS sequence"/>
</dbReference>
<comment type="caution">
    <text evidence="1">The sequence shown here is derived from an EMBL/GenBank/DDBJ whole genome shotgun (WGS) entry which is preliminary data.</text>
</comment>
<dbReference type="AlphaFoldDB" id="A0A7J7FV12"/>
<evidence type="ECO:0000313" key="2">
    <source>
        <dbReference type="Proteomes" id="UP000593564"/>
    </source>
</evidence>
<reference evidence="2" key="1">
    <citation type="journal article" date="2020" name="Nat. Commun.">
        <title>Genome assembly of wild tea tree DASZ reveals pedigree and selection history of tea varieties.</title>
        <authorList>
            <person name="Zhang W."/>
            <person name="Zhang Y."/>
            <person name="Qiu H."/>
            <person name="Guo Y."/>
            <person name="Wan H."/>
            <person name="Zhang X."/>
            <person name="Scossa F."/>
            <person name="Alseekh S."/>
            <person name="Zhang Q."/>
            <person name="Wang P."/>
            <person name="Xu L."/>
            <person name="Schmidt M.H."/>
            <person name="Jia X."/>
            <person name="Li D."/>
            <person name="Zhu A."/>
            <person name="Guo F."/>
            <person name="Chen W."/>
            <person name="Ni D."/>
            <person name="Usadel B."/>
            <person name="Fernie A.R."/>
            <person name="Wen W."/>
        </authorList>
    </citation>
    <scope>NUCLEOTIDE SEQUENCE [LARGE SCALE GENOMIC DNA]</scope>
    <source>
        <strain evidence="2">cv. G240</strain>
    </source>
</reference>
<keyword evidence="2" id="KW-1185">Reference proteome</keyword>